<evidence type="ECO:0000313" key="2">
    <source>
        <dbReference type="EMBL" id="RHN77655.1"/>
    </source>
</evidence>
<evidence type="ECO:0008006" key="4">
    <source>
        <dbReference type="Google" id="ProtNLM"/>
    </source>
</evidence>
<dbReference type="AlphaFoldDB" id="A0A396JMZ8"/>
<reference evidence="3" key="1">
    <citation type="journal article" date="2018" name="Nat. Plants">
        <title>Whole-genome landscape of Medicago truncatula symbiotic genes.</title>
        <authorList>
            <person name="Pecrix Y."/>
            <person name="Staton S.E."/>
            <person name="Sallet E."/>
            <person name="Lelandais-Briere C."/>
            <person name="Moreau S."/>
            <person name="Carrere S."/>
            <person name="Blein T."/>
            <person name="Jardinaud M.F."/>
            <person name="Latrasse D."/>
            <person name="Zouine M."/>
            <person name="Zahm M."/>
            <person name="Kreplak J."/>
            <person name="Mayjonade B."/>
            <person name="Satge C."/>
            <person name="Perez M."/>
            <person name="Cauet S."/>
            <person name="Marande W."/>
            <person name="Chantry-Darmon C."/>
            <person name="Lopez-Roques C."/>
            <person name="Bouchez O."/>
            <person name="Berard A."/>
            <person name="Debelle F."/>
            <person name="Munos S."/>
            <person name="Bendahmane A."/>
            <person name="Berges H."/>
            <person name="Niebel A."/>
            <person name="Buitink J."/>
            <person name="Frugier F."/>
            <person name="Benhamed M."/>
            <person name="Crespi M."/>
            <person name="Gouzy J."/>
            <person name="Gamas P."/>
        </authorList>
    </citation>
    <scope>NUCLEOTIDE SEQUENCE [LARGE SCALE GENOMIC DNA]</scope>
    <source>
        <strain evidence="3">cv. Jemalong A17</strain>
    </source>
</reference>
<accession>A0A396JMZ8</accession>
<feature type="chain" id="PRO_5017215240" description="Transmembrane protein" evidence="1">
    <location>
        <begin position="19"/>
        <end position="58"/>
    </location>
</feature>
<protein>
    <recommendedName>
        <fullName evidence="4">Transmembrane protein</fullName>
    </recommendedName>
</protein>
<dbReference type="Proteomes" id="UP000265566">
    <property type="component" value="Chromosome 1"/>
</dbReference>
<dbReference type="Gramene" id="rna1129">
    <property type="protein sequence ID" value="RHN77655.1"/>
    <property type="gene ID" value="gene1129"/>
</dbReference>
<gene>
    <name evidence="2" type="ORF">MtrunA17_Chr1g0157101</name>
</gene>
<evidence type="ECO:0000256" key="1">
    <source>
        <dbReference type="SAM" id="SignalP"/>
    </source>
</evidence>
<name>A0A396JMZ8_MEDTR</name>
<evidence type="ECO:0000313" key="3">
    <source>
        <dbReference type="Proteomes" id="UP000265566"/>
    </source>
</evidence>
<organism evidence="2 3">
    <name type="scientific">Medicago truncatula</name>
    <name type="common">Barrel medic</name>
    <name type="synonym">Medicago tribuloides</name>
    <dbReference type="NCBI Taxonomy" id="3880"/>
    <lineage>
        <taxon>Eukaryota</taxon>
        <taxon>Viridiplantae</taxon>
        <taxon>Streptophyta</taxon>
        <taxon>Embryophyta</taxon>
        <taxon>Tracheophyta</taxon>
        <taxon>Spermatophyta</taxon>
        <taxon>Magnoliopsida</taxon>
        <taxon>eudicotyledons</taxon>
        <taxon>Gunneridae</taxon>
        <taxon>Pentapetalae</taxon>
        <taxon>rosids</taxon>
        <taxon>fabids</taxon>
        <taxon>Fabales</taxon>
        <taxon>Fabaceae</taxon>
        <taxon>Papilionoideae</taxon>
        <taxon>50 kb inversion clade</taxon>
        <taxon>NPAAA clade</taxon>
        <taxon>Hologalegina</taxon>
        <taxon>IRL clade</taxon>
        <taxon>Trifolieae</taxon>
        <taxon>Medicago</taxon>
    </lineage>
</organism>
<keyword evidence="1" id="KW-0732">Signal</keyword>
<comment type="caution">
    <text evidence="2">The sequence shown here is derived from an EMBL/GenBank/DDBJ whole genome shotgun (WGS) entry which is preliminary data.</text>
</comment>
<sequence length="58" mass="6627">MTLVHSFHLFLSSCSCLGGDNEKEASREWKHQPLDSIASRECKIKTYVILTHSYLCVL</sequence>
<proteinExistence type="predicted"/>
<dbReference type="EMBL" id="PSQE01000001">
    <property type="protein sequence ID" value="RHN77655.1"/>
    <property type="molecule type" value="Genomic_DNA"/>
</dbReference>
<feature type="signal peptide" evidence="1">
    <location>
        <begin position="1"/>
        <end position="18"/>
    </location>
</feature>